<dbReference type="Proteomes" id="UP001166052">
    <property type="component" value="Unassembled WGS sequence"/>
</dbReference>
<keyword evidence="5" id="KW-0675">Receptor</keyword>
<evidence type="ECO:0000256" key="4">
    <source>
        <dbReference type="ARBA" id="ARBA00023136"/>
    </source>
</evidence>
<proteinExistence type="predicted"/>
<dbReference type="PANTHER" id="PTHR19256:SF65">
    <property type="entry name" value="T CELL RECEPTOR GAMMA CONSTANT 1-RELATED"/>
    <property type="match status" value="1"/>
</dbReference>
<dbReference type="InterPro" id="IPR051117">
    <property type="entry name" value="TRG_var/const_region"/>
</dbReference>
<dbReference type="SMART" id="SM00409">
    <property type="entry name" value="IG"/>
    <property type="match status" value="2"/>
</dbReference>
<evidence type="ECO:0000256" key="1">
    <source>
        <dbReference type="ARBA" id="ARBA00004370"/>
    </source>
</evidence>
<keyword evidence="2" id="KW-0812">Transmembrane</keyword>
<dbReference type="SUPFAM" id="SSF48726">
    <property type="entry name" value="Immunoglobulin"/>
    <property type="match status" value="2"/>
</dbReference>
<evidence type="ECO:0000313" key="9">
    <source>
        <dbReference type="Proteomes" id="UP001166052"/>
    </source>
</evidence>
<dbReference type="SMART" id="SM00406">
    <property type="entry name" value="IGv"/>
    <property type="match status" value="2"/>
</dbReference>
<feature type="non-terminal residue" evidence="8">
    <location>
        <position position="367"/>
    </location>
</feature>
<dbReference type="InterPro" id="IPR003599">
    <property type="entry name" value="Ig_sub"/>
</dbReference>
<dbReference type="Gene3D" id="2.60.40.10">
    <property type="entry name" value="Immunoglobulins"/>
    <property type="match status" value="2"/>
</dbReference>
<evidence type="ECO:0000256" key="5">
    <source>
        <dbReference type="ARBA" id="ARBA00023170"/>
    </source>
</evidence>
<organism evidence="8 9">
    <name type="scientific">Polypterus senegalus</name>
    <name type="common">Senegal bichir</name>
    <dbReference type="NCBI Taxonomy" id="55291"/>
    <lineage>
        <taxon>Eukaryota</taxon>
        <taxon>Metazoa</taxon>
        <taxon>Chordata</taxon>
        <taxon>Craniata</taxon>
        <taxon>Vertebrata</taxon>
        <taxon>Euteleostomi</taxon>
        <taxon>Actinopterygii</taxon>
        <taxon>Polypteriformes</taxon>
        <taxon>Polypteridae</taxon>
        <taxon>Polypterus</taxon>
    </lineage>
</organism>
<dbReference type="PROSITE" id="PS50835">
    <property type="entry name" value="IG_LIKE"/>
    <property type="match status" value="2"/>
</dbReference>
<evidence type="ECO:0000256" key="6">
    <source>
        <dbReference type="ARBA" id="ARBA00023319"/>
    </source>
</evidence>
<sequence>MWSAVGTIMTNNTTMPIRITAENTKLQKNETGTGTKEVAEAAVVTQRQASIVTRKKQPARLDCQVTGTDFRRAVVHWYRHTDGGAPRWLLSSSPTKIEYDSSIESSRVVAERDSAGGHCTLIIHWAEFSDQGAYMCAIWKLTVLCVEGAPCRKRESAAPPPRVSAPCVTSSRVSLCVMENTPVVVGRSAMRTEPGGEAALTLLQSPPSVTRSPDASAAVVLQQRTLSATKGKGRTARVTCHTSGLDSSFADDVFHWYQQRDGGEPRWMLLVGKGDSAATDDAFKKRFTSEKNNEAKACSLLINNLEEDDSATYYCARWERTVTQSHGAPYKRRGARCAEWPEASSLHRCAGSTSELSGVRKYLGPPG</sequence>
<protein>
    <submittedName>
        <fullName evidence="8">HV02 protein</fullName>
    </submittedName>
</protein>
<dbReference type="InterPro" id="IPR036179">
    <property type="entry name" value="Ig-like_dom_sf"/>
</dbReference>
<reference evidence="8" key="1">
    <citation type="journal article" date="2021" name="Cell">
        <title>Tracing the genetic footprints of vertebrate landing in non-teleost ray-finned fishes.</title>
        <authorList>
            <person name="Bi X."/>
            <person name="Wang K."/>
            <person name="Yang L."/>
            <person name="Pan H."/>
            <person name="Jiang H."/>
            <person name="Wei Q."/>
            <person name="Fang M."/>
            <person name="Yu H."/>
            <person name="Zhu C."/>
            <person name="Cai Y."/>
            <person name="He Y."/>
            <person name="Gan X."/>
            <person name="Zeng H."/>
            <person name="Yu D."/>
            <person name="Zhu Y."/>
            <person name="Jiang H."/>
            <person name="Qiu Q."/>
            <person name="Yang H."/>
            <person name="Zhang Y.E."/>
            <person name="Wang W."/>
            <person name="Zhu M."/>
            <person name="He S."/>
            <person name="Zhang G."/>
        </authorList>
    </citation>
    <scope>NUCLEOTIDE SEQUENCE</scope>
    <source>
        <strain evidence="8">Bchr_001</strain>
    </source>
</reference>
<gene>
    <name evidence="8" type="primary">Hv02_1</name>
    <name evidence="8" type="ORF">GTO92_0012501</name>
</gene>
<dbReference type="PANTHER" id="PTHR19256">
    <property type="entry name" value="T-CELL RECEPTOR GAMMA CHAIN"/>
    <property type="match status" value="1"/>
</dbReference>
<dbReference type="InterPro" id="IPR007110">
    <property type="entry name" value="Ig-like_dom"/>
</dbReference>
<keyword evidence="4" id="KW-0472">Membrane</keyword>
<evidence type="ECO:0000256" key="3">
    <source>
        <dbReference type="ARBA" id="ARBA00022989"/>
    </source>
</evidence>
<evidence type="ECO:0000259" key="7">
    <source>
        <dbReference type="PROSITE" id="PS50835"/>
    </source>
</evidence>
<dbReference type="InterPro" id="IPR013783">
    <property type="entry name" value="Ig-like_fold"/>
</dbReference>
<feature type="non-terminal residue" evidence="8">
    <location>
        <position position="1"/>
    </location>
</feature>
<keyword evidence="9" id="KW-1185">Reference proteome</keyword>
<comment type="caution">
    <text evidence="8">The sequence shown here is derived from an EMBL/GenBank/DDBJ whole genome shotgun (WGS) entry which is preliminary data.</text>
</comment>
<dbReference type="Pfam" id="PF07686">
    <property type="entry name" value="V-set"/>
    <property type="match status" value="2"/>
</dbReference>
<name>A0ABS2Z7T5_POLSE</name>
<evidence type="ECO:0000256" key="2">
    <source>
        <dbReference type="ARBA" id="ARBA00022692"/>
    </source>
</evidence>
<dbReference type="EMBL" id="JAAWVN010026851">
    <property type="protein sequence ID" value="MBN3294491.1"/>
    <property type="molecule type" value="Genomic_DNA"/>
</dbReference>
<feature type="domain" description="Ig-like" evidence="7">
    <location>
        <begin position="40"/>
        <end position="138"/>
    </location>
</feature>
<comment type="subcellular location">
    <subcellularLocation>
        <location evidence="1">Membrane</location>
    </subcellularLocation>
</comment>
<feature type="domain" description="Ig-like" evidence="7">
    <location>
        <begin position="207"/>
        <end position="315"/>
    </location>
</feature>
<accession>A0ABS2Z7T5</accession>
<evidence type="ECO:0000313" key="8">
    <source>
        <dbReference type="EMBL" id="MBN3294491.1"/>
    </source>
</evidence>
<keyword evidence="6" id="KW-0393">Immunoglobulin domain</keyword>
<keyword evidence="3" id="KW-1133">Transmembrane helix</keyword>
<dbReference type="InterPro" id="IPR013106">
    <property type="entry name" value="Ig_V-set"/>
</dbReference>